<feature type="region of interest" description="Disordered" evidence="1">
    <location>
        <begin position="47"/>
        <end position="93"/>
    </location>
</feature>
<proteinExistence type="predicted"/>
<protein>
    <submittedName>
        <fullName evidence="3">Hypothetical_protein</fullName>
    </submittedName>
</protein>
<comment type="caution">
    <text evidence="2">The sequence shown here is derived from an EMBL/GenBank/DDBJ whole genome shotgun (WGS) entry which is preliminary data.</text>
</comment>
<organism evidence="2">
    <name type="scientific">Hexamita inflata</name>
    <dbReference type="NCBI Taxonomy" id="28002"/>
    <lineage>
        <taxon>Eukaryota</taxon>
        <taxon>Metamonada</taxon>
        <taxon>Diplomonadida</taxon>
        <taxon>Hexamitidae</taxon>
        <taxon>Hexamitinae</taxon>
        <taxon>Hexamita</taxon>
    </lineage>
</organism>
<keyword evidence="4" id="KW-1185">Reference proteome</keyword>
<feature type="compositionally biased region" description="Basic and acidic residues" evidence="1">
    <location>
        <begin position="60"/>
        <end position="93"/>
    </location>
</feature>
<dbReference type="AlphaFoldDB" id="A0AA86PT18"/>
<evidence type="ECO:0000256" key="1">
    <source>
        <dbReference type="SAM" id="MobiDB-lite"/>
    </source>
</evidence>
<dbReference type="Proteomes" id="UP001642409">
    <property type="component" value="Unassembled WGS sequence"/>
</dbReference>
<sequence>MQAFQRDSQQQLAEKTAEAAAVQKQLEDQVSALNAFVKQLSAPLKAEESQTAVSDAVHQLVKEHAERAEPQQKRRRARESAARSELPTEKKSSCFEWKAHAPATSFQFC</sequence>
<accession>A0AA86PT18</accession>
<dbReference type="EMBL" id="CAXDID020000078">
    <property type="protein sequence ID" value="CAL6017604.1"/>
    <property type="molecule type" value="Genomic_DNA"/>
</dbReference>
<evidence type="ECO:0000313" key="4">
    <source>
        <dbReference type="Proteomes" id="UP001642409"/>
    </source>
</evidence>
<evidence type="ECO:0000313" key="2">
    <source>
        <dbReference type="EMBL" id="CAI9940457.1"/>
    </source>
</evidence>
<dbReference type="EMBL" id="CATOUU010000675">
    <property type="protein sequence ID" value="CAI9940457.1"/>
    <property type="molecule type" value="Genomic_DNA"/>
</dbReference>
<name>A0AA86PT18_9EUKA</name>
<evidence type="ECO:0000313" key="3">
    <source>
        <dbReference type="EMBL" id="CAL6017604.1"/>
    </source>
</evidence>
<reference evidence="2" key="1">
    <citation type="submission" date="2023-06" db="EMBL/GenBank/DDBJ databases">
        <authorList>
            <person name="Kurt Z."/>
        </authorList>
    </citation>
    <scope>NUCLEOTIDE SEQUENCE</scope>
</reference>
<gene>
    <name evidence="3" type="ORF">HINF_LOCUS26074</name>
    <name evidence="2" type="ORF">HINF_LOCUS28102</name>
</gene>
<reference evidence="3 4" key="2">
    <citation type="submission" date="2024-07" db="EMBL/GenBank/DDBJ databases">
        <authorList>
            <person name="Akdeniz Z."/>
        </authorList>
    </citation>
    <scope>NUCLEOTIDE SEQUENCE [LARGE SCALE GENOMIC DNA]</scope>
</reference>